<sequence>MGTKTLFETPLSPGPLPNAHVLEYVAGFPADSSSMLRHNLSILPPFPYQLNGVQSADGMGLGSTEWLDGINDISRFRIVHNLVIVVTLLKWVRESNSLVQLTIDARKSCYGFNSRRISSPGPARARGAALSIPSSTTTSLLIRIGVRHGEVEYEEVI</sequence>
<name>A0ABR2BG84_9ROSI</name>
<protein>
    <submittedName>
        <fullName evidence="1">Uncharacterized protein</fullName>
    </submittedName>
</protein>
<organism evidence="1 2">
    <name type="scientific">Hibiscus sabdariffa</name>
    <name type="common">roselle</name>
    <dbReference type="NCBI Taxonomy" id="183260"/>
    <lineage>
        <taxon>Eukaryota</taxon>
        <taxon>Viridiplantae</taxon>
        <taxon>Streptophyta</taxon>
        <taxon>Embryophyta</taxon>
        <taxon>Tracheophyta</taxon>
        <taxon>Spermatophyta</taxon>
        <taxon>Magnoliopsida</taxon>
        <taxon>eudicotyledons</taxon>
        <taxon>Gunneridae</taxon>
        <taxon>Pentapetalae</taxon>
        <taxon>rosids</taxon>
        <taxon>malvids</taxon>
        <taxon>Malvales</taxon>
        <taxon>Malvaceae</taxon>
        <taxon>Malvoideae</taxon>
        <taxon>Hibiscus</taxon>
    </lineage>
</organism>
<evidence type="ECO:0000313" key="2">
    <source>
        <dbReference type="Proteomes" id="UP001472677"/>
    </source>
</evidence>
<reference evidence="1 2" key="1">
    <citation type="journal article" date="2024" name="G3 (Bethesda)">
        <title>Genome assembly of Hibiscus sabdariffa L. provides insights into metabolisms of medicinal natural products.</title>
        <authorList>
            <person name="Kim T."/>
        </authorList>
    </citation>
    <scope>NUCLEOTIDE SEQUENCE [LARGE SCALE GENOMIC DNA]</scope>
    <source>
        <strain evidence="1">TK-2024</strain>
        <tissue evidence="1">Old leaves</tissue>
    </source>
</reference>
<gene>
    <name evidence="1" type="ORF">V6N12_000070</name>
</gene>
<accession>A0ABR2BG84</accession>
<evidence type="ECO:0000313" key="1">
    <source>
        <dbReference type="EMBL" id="KAK8505917.1"/>
    </source>
</evidence>
<proteinExistence type="predicted"/>
<comment type="caution">
    <text evidence="1">The sequence shown here is derived from an EMBL/GenBank/DDBJ whole genome shotgun (WGS) entry which is preliminary data.</text>
</comment>
<keyword evidence="2" id="KW-1185">Reference proteome</keyword>
<dbReference type="EMBL" id="JBBPBM010000121">
    <property type="protein sequence ID" value="KAK8505917.1"/>
    <property type="molecule type" value="Genomic_DNA"/>
</dbReference>
<dbReference type="Proteomes" id="UP001472677">
    <property type="component" value="Unassembled WGS sequence"/>
</dbReference>